<proteinExistence type="predicted"/>
<accession>A0A562INV2</accession>
<name>A0A562INV2_9ACTN</name>
<dbReference type="Proteomes" id="UP000321490">
    <property type="component" value="Unassembled WGS sequence"/>
</dbReference>
<comment type="caution">
    <text evidence="1">The sequence shown here is derived from an EMBL/GenBank/DDBJ whole genome shotgun (WGS) entry which is preliminary data.</text>
</comment>
<sequence length="114" mass="12678">MPAAPFTDELVRRLRRGDREVAVRFGGHRSAEITLHPQGLDHPVVLRTKEPDLEAAVTALGADCRDVLWPGHSEESAGFTLLLVHLDEVIATRDTTEPVRIGSLGLEWPRWPRA</sequence>
<gene>
    <name evidence="1" type="ORF">JD78_01181</name>
</gene>
<dbReference type="OrthoDB" id="3429434at2"/>
<evidence type="ECO:0000313" key="1">
    <source>
        <dbReference type="EMBL" id="TWH72661.1"/>
    </source>
</evidence>
<dbReference type="RefSeq" id="WP_153361611.1">
    <property type="nucleotide sequence ID" value="NZ_JABGDC010000148.1"/>
</dbReference>
<dbReference type="AlphaFoldDB" id="A0A562INV2"/>
<dbReference type="EMBL" id="VLKF01000001">
    <property type="protein sequence ID" value="TWH72661.1"/>
    <property type="molecule type" value="Genomic_DNA"/>
</dbReference>
<reference evidence="1 2" key="1">
    <citation type="submission" date="2019-07" db="EMBL/GenBank/DDBJ databases">
        <title>R&amp;d 2014.</title>
        <authorList>
            <person name="Klenk H.-P."/>
        </authorList>
    </citation>
    <scope>NUCLEOTIDE SEQUENCE [LARGE SCALE GENOMIC DNA]</scope>
    <source>
        <strain evidence="1 2">DSM 45764</strain>
    </source>
</reference>
<organism evidence="1 2">
    <name type="scientific">Modestobacter roseus</name>
    <dbReference type="NCBI Taxonomy" id="1181884"/>
    <lineage>
        <taxon>Bacteria</taxon>
        <taxon>Bacillati</taxon>
        <taxon>Actinomycetota</taxon>
        <taxon>Actinomycetes</taxon>
        <taxon>Geodermatophilales</taxon>
        <taxon>Geodermatophilaceae</taxon>
        <taxon>Modestobacter</taxon>
    </lineage>
</organism>
<keyword evidence="2" id="KW-1185">Reference proteome</keyword>
<evidence type="ECO:0000313" key="2">
    <source>
        <dbReference type="Proteomes" id="UP000321490"/>
    </source>
</evidence>
<protein>
    <submittedName>
        <fullName evidence="1">Uncharacterized protein</fullName>
    </submittedName>
</protein>